<accession>A0AAX0AW57</accession>
<evidence type="ECO:0000313" key="2">
    <source>
        <dbReference type="Proteomes" id="UP001193748"/>
    </source>
</evidence>
<comment type="caution">
    <text evidence="1">The sequence shown here is derived from an EMBL/GenBank/DDBJ whole genome shotgun (WGS) entry which is preliminary data.</text>
</comment>
<reference evidence="1" key="1">
    <citation type="submission" date="2020-05" db="EMBL/GenBank/DDBJ databases">
        <authorList>
            <person name="Brown S."/>
            <person name="Huntemann M."/>
            <person name="Clum A."/>
            <person name="Spunde A."/>
            <person name="Palaniappan K."/>
            <person name="Ritter S."/>
            <person name="Mikhailova N."/>
            <person name="Chen I.-M."/>
            <person name="Stamatis D."/>
            <person name="Reddy T."/>
            <person name="O'Malley R."/>
            <person name="Daum C."/>
            <person name="Shapiro N."/>
            <person name="Ivanova N."/>
            <person name="Kyrpides N."/>
            <person name="Woyke T."/>
        </authorList>
    </citation>
    <scope>NUCLEOTIDE SEQUENCE</scope>
    <source>
        <strain evidence="1">DJ080</strain>
    </source>
</reference>
<organism evidence="1 2">
    <name type="scientific">Clostridium beijerinckii</name>
    <name type="common">Clostridium MP</name>
    <dbReference type="NCBI Taxonomy" id="1520"/>
    <lineage>
        <taxon>Bacteria</taxon>
        <taxon>Bacillati</taxon>
        <taxon>Bacillota</taxon>
        <taxon>Clostridia</taxon>
        <taxon>Eubacteriales</taxon>
        <taxon>Clostridiaceae</taxon>
        <taxon>Clostridium</taxon>
    </lineage>
</organism>
<evidence type="ECO:0000313" key="1">
    <source>
        <dbReference type="EMBL" id="NRT86333.1"/>
    </source>
</evidence>
<protein>
    <submittedName>
        <fullName evidence="1">Uncharacterized protein</fullName>
    </submittedName>
</protein>
<gene>
    <name evidence="1" type="ORF">B0H41_000012</name>
</gene>
<sequence length="32" mass="3781">MIRCEIRIELKKREDVCKETDGSAIFIIAVDW</sequence>
<proteinExistence type="predicted"/>
<dbReference type="Proteomes" id="UP001193748">
    <property type="component" value="Unassembled WGS sequence"/>
</dbReference>
<dbReference type="EMBL" id="JABSWW010000001">
    <property type="protein sequence ID" value="NRT86333.1"/>
    <property type="molecule type" value="Genomic_DNA"/>
</dbReference>
<name>A0AAX0AW57_CLOBE</name>
<dbReference type="AlphaFoldDB" id="A0AAX0AW57"/>
<reference evidence="1" key="2">
    <citation type="journal article" date="2022" name="Nat. Biotechnol.">
        <title>Carbon-negative production of acetone and isopropanol by gas fermentation at industrial pilot scale.</title>
        <authorList>
            <person name="Liew F.E."/>
            <person name="Nogle R."/>
            <person name="Abdalla T."/>
            <person name="Rasor B.J."/>
            <person name="Canter C."/>
            <person name="Jensen R.O."/>
            <person name="Wang L."/>
            <person name="Strutz J."/>
            <person name="Chirania P."/>
            <person name="De Tissera S."/>
            <person name="Mueller A.P."/>
            <person name="Ruan Z."/>
            <person name="Gao A."/>
            <person name="Tran L."/>
            <person name="Engle N.L."/>
            <person name="Bromley J.C."/>
            <person name="Daniell J."/>
            <person name="Conrado R."/>
            <person name="Tschaplinski T.J."/>
            <person name="Giannone R.J."/>
            <person name="Hettich R.L."/>
            <person name="Karim A.S."/>
            <person name="Simpson S.D."/>
            <person name="Brown S.D."/>
            <person name="Leang C."/>
            <person name="Jewett M.C."/>
            <person name="Kopke M."/>
        </authorList>
    </citation>
    <scope>NUCLEOTIDE SEQUENCE</scope>
    <source>
        <strain evidence="1">DJ080</strain>
    </source>
</reference>